<comment type="caution">
    <text evidence="1">The sequence shown here is derived from an EMBL/GenBank/DDBJ whole genome shotgun (WGS) entry which is preliminary data.</text>
</comment>
<reference evidence="2" key="1">
    <citation type="journal article" date="2023" name="Hortic. Res.">
        <title>A chromosome-level phased genome enabling allele-level studies in sweet orange: a case study on citrus Huanglongbing tolerance.</title>
        <authorList>
            <person name="Wu B."/>
            <person name="Yu Q."/>
            <person name="Deng Z."/>
            <person name="Duan Y."/>
            <person name="Luo F."/>
            <person name="Gmitter F. Jr."/>
        </authorList>
    </citation>
    <scope>NUCLEOTIDE SEQUENCE [LARGE SCALE GENOMIC DNA]</scope>
    <source>
        <strain evidence="2">cv. Valencia</strain>
    </source>
</reference>
<evidence type="ECO:0000313" key="2">
    <source>
        <dbReference type="Proteomes" id="UP000829398"/>
    </source>
</evidence>
<sequence length="408" mass="44847">MVPAAENRTKHQQQHHNHNHNLVYNYGGCGGSYSDSVVGLMSRIQQQQQQGYEYSSSDQGCLLGSDLDDVVVVSNNNNNNPIPMAEDESRTNSLSEAEAGSSSKDNQEERDEGWLQLSIGSHTKTSHGLKHHDDEVEVDPTARRGKGRGRGGLIELDLLPGGGSSQEASALLGTASTAFHHHAPEFRGQRPLLMNMAAAAGATTSSFSSSSLFFQQQQQGGGGSSSFSTFPHYHHQEINWAFRPIPIPQNIALASSSSSSSSSSLMPFGSYFARPFQVHTGLDVAGPSSDFRIIDPPRRPHSGIWFMLLASQNQTKEPFLPQIPKCFLRIKDGRMTVRLLIKYLVNKLKLDSESEIEITCRGQQLVPFLTLQHVRDNIWSPRDAVTLLPETSTTDHVMVLHYARTASN</sequence>
<dbReference type="EMBL" id="CM039173">
    <property type="protein sequence ID" value="KAH9774187.1"/>
    <property type="molecule type" value="Genomic_DNA"/>
</dbReference>
<gene>
    <name evidence="1" type="ORF">KPL71_013566</name>
</gene>
<proteinExistence type="predicted"/>
<evidence type="ECO:0000313" key="1">
    <source>
        <dbReference type="EMBL" id="KAH9774187.1"/>
    </source>
</evidence>
<organism evidence="1 2">
    <name type="scientific">Citrus sinensis</name>
    <name type="common">Sweet orange</name>
    <name type="synonym">Citrus aurantium var. sinensis</name>
    <dbReference type="NCBI Taxonomy" id="2711"/>
    <lineage>
        <taxon>Eukaryota</taxon>
        <taxon>Viridiplantae</taxon>
        <taxon>Streptophyta</taxon>
        <taxon>Embryophyta</taxon>
        <taxon>Tracheophyta</taxon>
        <taxon>Spermatophyta</taxon>
        <taxon>Magnoliopsida</taxon>
        <taxon>eudicotyledons</taxon>
        <taxon>Gunneridae</taxon>
        <taxon>Pentapetalae</taxon>
        <taxon>rosids</taxon>
        <taxon>malvids</taxon>
        <taxon>Sapindales</taxon>
        <taxon>Rutaceae</taxon>
        <taxon>Aurantioideae</taxon>
        <taxon>Citrus</taxon>
    </lineage>
</organism>
<keyword evidence="2" id="KW-1185">Reference proteome</keyword>
<dbReference type="Proteomes" id="UP000829398">
    <property type="component" value="Chromosome 4"/>
</dbReference>
<name>A0ACB8LLJ3_CITSI</name>
<accession>A0ACB8LLJ3</accession>
<protein>
    <submittedName>
        <fullName evidence="1">RING finger protein</fullName>
    </submittedName>
</protein>